<accession>A0A392VAV4</accession>
<dbReference type="Proteomes" id="UP000265520">
    <property type="component" value="Unassembled WGS sequence"/>
</dbReference>
<feature type="non-terminal residue" evidence="1">
    <location>
        <position position="46"/>
    </location>
</feature>
<organism evidence="1 2">
    <name type="scientific">Trifolium medium</name>
    <dbReference type="NCBI Taxonomy" id="97028"/>
    <lineage>
        <taxon>Eukaryota</taxon>
        <taxon>Viridiplantae</taxon>
        <taxon>Streptophyta</taxon>
        <taxon>Embryophyta</taxon>
        <taxon>Tracheophyta</taxon>
        <taxon>Spermatophyta</taxon>
        <taxon>Magnoliopsida</taxon>
        <taxon>eudicotyledons</taxon>
        <taxon>Gunneridae</taxon>
        <taxon>Pentapetalae</taxon>
        <taxon>rosids</taxon>
        <taxon>fabids</taxon>
        <taxon>Fabales</taxon>
        <taxon>Fabaceae</taxon>
        <taxon>Papilionoideae</taxon>
        <taxon>50 kb inversion clade</taxon>
        <taxon>NPAAA clade</taxon>
        <taxon>Hologalegina</taxon>
        <taxon>IRL clade</taxon>
        <taxon>Trifolieae</taxon>
        <taxon>Trifolium</taxon>
    </lineage>
</organism>
<dbReference type="EMBL" id="LXQA011115309">
    <property type="protein sequence ID" value="MCI85434.1"/>
    <property type="molecule type" value="Genomic_DNA"/>
</dbReference>
<evidence type="ECO:0000313" key="2">
    <source>
        <dbReference type="Proteomes" id="UP000265520"/>
    </source>
</evidence>
<proteinExistence type="predicted"/>
<reference evidence="1 2" key="1">
    <citation type="journal article" date="2018" name="Front. Plant Sci.">
        <title>Red Clover (Trifolium pratense) and Zigzag Clover (T. medium) - A Picture of Genomic Similarities and Differences.</title>
        <authorList>
            <person name="Dluhosova J."/>
            <person name="Istvanek J."/>
            <person name="Nedelnik J."/>
            <person name="Repkova J."/>
        </authorList>
    </citation>
    <scope>NUCLEOTIDE SEQUENCE [LARGE SCALE GENOMIC DNA]</scope>
    <source>
        <strain evidence="2">cv. 10/8</strain>
        <tissue evidence="1">Leaf</tissue>
    </source>
</reference>
<name>A0A392VAV4_9FABA</name>
<comment type="caution">
    <text evidence="1">The sequence shown here is derived from an EMBL/GenBank/DDBJ whole genome shotgun (WGS) entry which is preliminary data.</text>
</comment>
<dbReference type="AlphaFoldDB" id="A0A392VAV4"/>
<sequence length="46" mass="5216">MNRELIEFALAQRASLLRHASSRTDESAQRATTIYATCYKLRLSTA</sequence>
<evidence type="ECO:0000313" key="1">
    <source>
        <dbReference type="EMBL" id="MCI85434.1"/>
    </source>
</evidence>
<protein>
    <submittedName>
        <fullName evidence="1">Uncharacterized protein</fullName>
    </submittedName>
</protein>
<keyword evidence="2" id="KW-1185">Reference proteome</keyword>